<dbReference type="PANTHER" id="PTHR42755">
    <property type="entry name" value="3-DEOXY-MANNO-OCTULOSONATE CYTIDYLYLTRANSFERASE"/>
    <property type="match status" value="1"/>
</dbReference>
<dbReference type="InterPro" id="IPR038107">
    <property type="entry name" value="Glycos_transf_N_sf"/>
</dbReference>
<evidence type="ECO:0000313" key="3">
    <source>
        <dbReference type="EMBL" id="KKM72892.1"/>
    </source>
</evidence>
<dbReference type="Gene3D" id="3.40.50.2000">
    <property type="entry name" value="Glycogen Phosphorylase B"/>
    <property type="match status" value="1"/>
</dbReference>
<dbReference type="PANTHER" id="PTHR42755:SF1">
    <property type="entry name" value="3-DEOXY-D-MANNO-OCTULOSONIC ACID TRANSFERASE, MITOCHONDRIAL-RELATED"/>
    <property type="match status" value="1"/>
</dbReference>
<dbReference type="Pfam" id="PF04413">
    <property type="entry name" value="Glycos_transf_N"/>
    <property type="match status" value="1"/>
</dbReference>
<dbReference type="GO" id="GO:0005886">
    <property type="term" value="C:plasma membrane"/>
    <property type="evidence" value="ECO:0007669"/>
    <property type="project" value="TreeGrafter"/>
</dbReference>
<dbReference type="Gene3D" id="3.40.50.11720">
    <property type="entry name" value="3-Deoxy-D-manno-octulosonic-acid transferase, N-terminal domain"/>
    <property type="match status" value="1"/>
</dbReference>
<dbReference type="AlphaFoldDB" id="A0A0F9MUJ9"/>
<organism evidence="3">
    <name type="scientific">marine sediment metagenome</name>
    <dbReference type="NCBI Taxonomy" id="412755"/>
    <lineage>
        <taxon>unclassified sequences</taxon>
        <taxon>metagenomes</taxon>
        <taxon>ecological metagenomes</taxon>
    </lineage>
</organism>
<name>A0A0F9MUJ9_9ZZZZ</name>
<reference evidence="3" key="1">
    <citation type="journal article" date="2015" name="Nature">
        <title>Complex archaea that bridge the gap between prokaryotes and eukaryotes.</title>
        <authorList>
            <person name="Spang A."/>
            <person name="Saw J.H."/>
            <person name="Jorgensen S.L."/>
            <person name="Zaremba-Niedzwiedzka K."/>
            <person name="Martijn J."/>
            <person name="Lind A.E."/>
            <person name="van Eijk R."/>
            <person name="Schleper C."/>
            <person name="Guy L."/>
            <person name="Ettema T.J."/>
        </authorList>
    </citation>
    <scope>NUCLEOTIDE SEQUENCE</scope>
</reference>
<accession>A0A0F9MUJ9</accession>
<gene>
    <name evidence="3" type="ORF">LCGC14_1415990</name>
</gene>
<sequence>MRIKLLRRESFFLRDRLGRGLNDNCAKKQSLWIHAVSVGEVISLQNLIKKIKEKHPAWTIHFSTLTNTGMRVAKEKLTDADNIFFVPLDFKYVVRKYFNTLRPRVFVLAESELWPNLLREAKRQTKGVLLINGRISSRSFKRYSRFKFVAKKILKNIDLFLVQTEKDKENFEKIGVNSGVVEVVKNLKSEVNLPILTEEDLLKLKSNLSIPATNKVIVAGSTRKGEEKELIEAYSRAKSVKENLLLILAPRHPERFDEVERICQDFPFKVMRRTQVSPNKQWDILILDTIGELAHFYALSDVSFVGGSLVPWGGQNLLEPAFYKKPIFFGPHMDNFAFLAEKFVQSGAARIINKNKDLDEMFLIRDEESLKKMGRSAKETLNSLQGATEKTIKA</sequence>
<feature type="non-terminal residue" evidence="3">
    <location>
        <position position="394"/>
    </location>
</feature>
<evidence type="ECO:0000259" key="2">
    <source>
        <dbReference type="Pfam" id="PF04413"/>
    </source>
</evidence>
<proteinExistence type="predicted"/>
<comment type="caution">
    <text evidence="3">The sequence shown here is derived from an EMBL/GenBank/DDBJ whole genome shotgun (WGS) entry which is preliminary data.</text>
</comment>
<dbReference type="EMBL" id="LAZR01009390">
    <property type="protein sequence ID" value="KKM72892.1"/>
    <property type="molecule type" value="Genomic_DNA"/>
</dbReference>
<evidence type="ECO:0000256" key="1">
    <source>
        <dbReference type="ARBA" id="ARBA00022679"/>
    </source>
</evidence>
<keyword evidence="1" id="KW-0808">Transferase</keyword>
<protein>
    <recommendedName>
        <fullName evidence="2">3-deoxy-D-manno-octulosonic-acid transferase N-terminal domain-containing protein</fullName>
    </recommendedName>
</protein>
<dbReference type="SUPFAM" id="SSF53756">
    <property type="entry name" value="UDP-Glycosyltransferase/glycogen phosphorylase"/>
    <property type="match status" value="1"/>
</dbReference>
<dbReference type="GO" id="GO:0016740">
    <property type="term" value="F:transferase activity"/>
    <property type="evidence" value="ECO:0007669"/>
    <property type="project" value="UniProtKB-KW"/>
</dbReference>
<dbReference type="InterPro" id="IPR039901">
    <property type="entry name" value="Kdotransferase"/>
</dbReference>
<dbReference type="InterPro" id="IPR007507">
    <property type="entry name" value="Glycos_transf_N"/>
</dbReference>
<feature type="domain" description="3-deoxy-D-manno-octulosonic-acid transferase N-terminal" evidence="2">
    <location>
        <begin position="14"/>
        <end position="189"/>
    </location>
</feature>
<dbReference type="GO" id="GO:0009245">
    <property type="term" value="P:lipid A biosynthetic process"/>
    <property type="evidence" value="ECO:0007669"/>
    <property type="project" value="TreeGrafter"/>
</dbReference>